<dbReference type="Proteomes" id="UP001152799">
    <property type="component" value="Chromosome 7"/>
</dbReference>
<accession>A0A9N9MWD0</accession>
<dbReference type="EMBL" id="OU892283">
    <property type="protein sequence ID" value="CAG9771499.1"/>
    <property type="molecule type" value="Genomic_DNA"/>
</dbReference>
<protein>
    <recommendedName>
        <fullName evidence="2">DUF4371 domain-containing protein</fullName>
    </recommendedName>
</protein>
<name>A0A9N9MWD0_9CUCU</name>
<dbReference type="PANTHER" id="PTHR45749">
    <property type="match status" value="1"/>
</dbReference>
<evidence type="ECO:0000313" key="3">
    <source>
        <dbReference type="EMBL" id="CAG9771499.1"/>
    </source>
</evidence>
<feature type="region of interest" description="Disordered" evidence="1">
    <location>
        <begin position="169"/>
        <end position="190"/>
    </location>
</feature>
<dbReference type="InterPro" id="IPR025398">
    <property type="entry name" value="DUF4371"/>
</dbReference>
<feature type="domain" description="DUF4371" evidence="2">
    <location>
        <begin position="310"/>
        <end position="454"/>
    </location>
</feature>
<dbReference type="AlphaFoldDB" id="A0A9N9MWD0"/>
<dbReference type="OrthoDB" id="6614843at2759"/>
<evidence type="ECO:0000256" key="1">
    <source>
        <dbReference type="SAM" id="MobiDB-lite"/>
    </source>
</evidence>
<sequence>MKKKKLINICQNKNSIEYCMSINIGKVLLEQTLRTSFWERFQFIFGDVHGLGYLLDPRYAGEDMKRSLWEELEDFIININKDQSEAIFSSLMPFLCGHKPRKSKTVLCSPGKYLPETISKLTENSKVKKEIDQLYKTRTGKLRIYLKIMEKRKQSSLLSFFESKKKKKTGEEETFHSSEQASGESSGCGINKIPNDSNEDLEISSLTENEDIEDGSCHNINKNKEERLNYQSKPNDISFFKKSSNHHNETWTFYILFAIFGIRHELTYFLPLLHLKKNFPENSYFVGGRQGWALRVHKDYGLIELDKISTENGGNFRALLKHRVEAGDKDSKMHLQNAEKNALYTSPIIQNEILGICGSLIQSSLIKRIKASKYFSLLIDETTDISHIEQMSFCIRYVDETQMKICEIFLCFVPLLSTTGESISNQILSTLLDLGYLRGQGYDRAAAMSGQLKGTQAYISNKQPKAIYVHCISHSLNLAISDSCKVQDIRNCFGIVESTCFPKHAQKTARIVQKHRHILQ</sequence>
<gene>
    <name evidence="3" type="ORF">CEUTPL_LOCUS11931</name>
</gene>
<dbReference type="Pfam" id="PF14291">
    <property type="entry name" value="DUF4371"/>
    <property type="match status" value="1"/>
</dbReference>
<evidence type="ECO:0000259" key="2">
    <source>
        <dbReference type="Pfam" id="PF14291"/>
    </source>
</evidence>
<keyword evidence="4" id="KW-1185">Reference proteome</keyword>
<reference evidence="3" key="1">
    <citation type="submission" date="2022-01" db="EMBL/GenBank/DDBJ databases">
        <authorList>
            <person name="King R."/>
        </authorList>
    </citation>
    <scope>NUCLEOTIDE SEQUENCE</scope>
</reference>
<proteinExistence type="predicted"/>
<evidence type="ECO:0000313" key="4">
    <source>
        <dbReference type="Proteomes" id="UP001152799"/>
    </source>
</evidence>
<organism evidence="3 4">
    <name type="scientific">Ceutorhynchus assimilis</name>
    <name type="common">cabbage seed weevil</name>
    <dbReference type="NCBI Taxonomy" id="467358"/>
    <lineage>
        <taxon>Eukaryota</taxon>
        <taxon>Metazoa</taxon>
        <taxon>Ecdysozoa</taxon>
        <taxon>Arthropoda</taxon>
        <taxon>Hexapoda</taxon>
        <taxon>Insecta</taxon>
        <taxon>Pterygota</taxon>
        <taxon>Neoptera</taxon>
        <taxon>Endopterygota</taxon>
        <taxon>Coleoptera</taxon>
        <taxon>Polyphaga</taxon>
        <taxon>Cucujiformia</taxon>
        <taxon>Curculionidae</taxon>
        <taxon>Ceutorhynchinae</taxon>
        <taxon>Ceutorhynchus</taxon>
    </lineage>
</organism>
<dbReference type="PANTHER" id="PTHR45749:SF21">
    <property type="entry name" value="DUF4371 DOMAIN-CONTAINING PROTEIN"/>
    <property type="match status" value="1"/>
</dbReference>